<dbReference type="Proteomes" id="UP000015102">
    <property type="component" value="Unassembled WGS sequence"/>
</dbReference>
<sequence length="375" mass="42750">MDPQRIERNSHLYEEILSELQHQNSLKSGKPHMVSNRKNYAKINIESMGVDLKENFNMKQKKQSQEHPQDTNKVDSVVDGGGGVGTNDNNDSNVQNQNSIKYMAGNLNSEDLYALPNKRSNNTNNHKKNDETNEKVKEARASDEEDDDKDNDKSDEEKGKKEVIEGIEDKDATKDLPPGWEKHEDNDGPYYWHIKSGTIQREPPIWPKQPVKELKTPVNGPIIPFVIPTRQSTHQPFFGNRNSMILPETFSVTRSNTSFALDQDEERKRREDLTLKPIRFAVRSLGWVEIAEEDLTPERSSKAVNKCIVDLSLGRNDLLDVVGRWGDGKDLFMDLDEGALKLIDPENLTVLNTQPIHTIRVWGVGRDNGRWFNGI</sequence>
<feature type="domain" description="WW" evidence="4">
    <location>
        <begin position="174"/>
        <end position="206"/>
    </location>
</feature>
<dbReference type="GO" id="GO:0005737">
    <property type="term" value="C:cytoplasm"/>
    <property type="evidence" value="ECO:0007669"/>
    <property type="project" value="TreeGrafter"/>
</dbReference>
<protein>
    <recommendedName>
        <fullName evidence="7">WW domain-containing protein</fullName>
    </recommendedName>
</protein>
<name>T1GDP0_MEGSC</name>
<evidence type="ECO:0000259" key="4">
    <source>
        <dbReference type="PROSITE" id="PS50020"/>
    </source>
</evidence>
<feature type="compositionally biased region" description="Basic and acidic residues" evidence="2">
    <location>
        <begin position="63"/>
        <end position="73"/>
    </location>
</feature>
<dbReference type="PANTHER" id="PTHR14058">
    <property type="entry name" value="AMYLOID BETA A4 PRECURSOR PROTEIN-BINDING FAMILY B"/>
    <property type="match status" value="1"/>
</dbReference>
<dbReference type="PROSITE" id="PS01179">
    <property type="entry name" value="PID"/>
    <property type="match status" value="1"/>
</dbReference>
<dbReference type="Pfam" id="PF00640">
    <property type="entry name" value="PID"/>
    <property type="match status" value="1"/>
</dbReference>
<dbReference type="PROSITE" id="PS50020">
    <property type="entry name" value="WW_DOMAIN_2"/>
    <property type="match status" value="1"/>
</dbReference>
<reference evidence="6" key="1">
    <citation type="submission" date="2013-02" db="EMBL/GenBank/DDBJ databases">
        <authorList>
            <person name="Hughes D."/>
        </authorList>
    </citation>
    <scope>NUCLEOTIDE SEQUENCE</scope>
    <source>
        <strain>Durham</strain>
        <strain evidence="6">NC isolate 2 -- Noor lab</strain>
    </source>
</reference>
<dbReference type="InterPro" id="IPR006020">
    <property type="entry name" value="PTB/PI_dom"/>
</dbReference>
<dbReference type="CDD" id="cd01272">
    <property type="entry name" value="PTB1_Fe65"/>
    <property type="match status" value="1"/>
</dbReference>
<dbReference type="EnsemblMetazoa" id="MESCA001431-RA">
    <property type="protein sequence ID" value="MESCA001431-PA"/>
    <property type="gene ID" value="MESCA001431"/>
</dbReference>
<dbReference type="OMA" id="SIKYMAG"/>
<organism evidence="5 6">
    <name type="scientific">Megaselia scalaris</name>
    <name type="common">Humpbacked fly</name>
    <name type="synonym">Phora scalaris</name>
    <dbReference type="NCBI Taxonomy" id="36166"/>
    <lineage>
        <taxon>Eukaryota</taxon>
        <taxon>Metazoa</taxon>
        <taxon>Ecdysozoa</taxon>
        <taxon>Arthropoda</taxon>
        <taxon>Hexapoda</taxon>
        <taxon>Insecta</taxon>
        <taxon>Pterygota</taxon>
        <taxon>Neoptera</taxon>
        <taxon>Endopterygota</taxon>
        <taxon>Diptera</taxon>
        <taxon>Brachycera</taxon>
        <taxon>Muscomorpha</taxon>
        <taxon>Platypezoidea</taxon>
        <taxon>Phoridae</taxon>
        <taxon>Megaseliini</taxon>
        <taxon>Megaselia</taxon>
    </lineage>
</organism>
<dbReference type="EMBL" id="CAQQ02063753">
    <property type="status" value="NOT_ANNOTATED_CDS"/>
    <property type="molecule type" value="Genomic_DNA"/>
</dbReference>
<dbReference type="CDD" id="cd00201">
    <property type="entry name" value="WW"/>
    <property type="match status" value="1"/>
</dbReference>
<feature type="region of interest" description="Disordered" evidence="2">
    <location>
        <begin position="54"/>
        <end position="96"/>
    </location>
</feature>
<dbReference type="PANTHER" id="PTHR14058:SF8">
    <property type="entry name" value="PROTEIN FE65 HOMOLOG"/>
    <property type="match status" value="1"/>
</dbReference>
<feature type="region of interest" description="Disordered" evidence="2">
    <location>
        <begin position="114"/>
        <end position="187"/>
    </location>
</feature>
<proteinExistence type="predicted"/>
<feature type="compositionally biased region" description="Basic and acidic residues" evidence="2">
    <location>
        <begin position="127"/>
        <end position="142"/>
    </location>
</feature>
<dbReference type="InterPro" id="IPR011993">
    <property type="entry name" value="PH-like_dom_sf"/>
</dbReference>
<dbReference type="Gene3D" id="2.20.70.10">
    <property type="match status" value="1"/>
</dbReference>
<dbReference type="HOGENOM" id="CLU_738270_0_0_1"/>
<evidence type="ECO:0000313" key="6">
    <source>
        <dbReference type="Proteomes" id="UP000015102"/>
    </source>
</evidence>
<evidence type="ECO:0000256" key="1">
    <source>
        <dbReference type="ARBA" id="ARBA00022737"/>
    </source>
</evidence>
<dbReference type="EMBL" id="CAQQ02063754">
    <property type="status" value="NOT_ANNOTATED_CDS"/>
    <property type="molecule type" value="Genomic_DNA"/>
</dbReference>
<reference evidence="5" key="2">
    <citation type="submission" date="2015-06" db="UniProtKB">
        <authorList>
            <consortium name="EnsemblMetazoa"/>
        </authorList>
    </citation>
    <scope>IDENTIFICATION</scope>
</reference>
<keyword evidence="6" id="KW-1185">Reference proteome</keyword>
<dbReference type="InterPro" id="IPR036020">
    <property type="entry name" value="WW_dom_sf"/>
</dbReference>
<dbReference type="SUPFAM" id="SSF50729">
    <property type="entry name" value="PH domain-like"/>
    <property type="match status" value="1"/>
</dbReference>
<keyword evidence="1" id="KW-0677">Repeat</keyword>
<dbReference type="STRING" id="36166.T1GDP0"/>
<dbReference type="InterPro" id="IPR039576">
    <property type="entry name" value="APBB1/2/3"/>
</dbReference>
<evidence type="ECO:0000256" key="2">
    <source>
        <dbReference type="SAM" id="MobiDB-lite"/>
    </source>
</evidence>
<dbReference type="SUPFAM" id="SSF51045">
    <property type="entry name" value="WW domain"/>
    <property type="match status" value="1"/>
</dbReference>
<feature type="compositionally biased region" description="Basic and acidic residues" evidence="2">
    <location>
        <begin position="150"/>
        <end position="186"/>
    </location>
</feature>
<evidence type="ECO:0000259" key="3">
    <source>
        <dbReference type="PROSITE" id="PS01179"/>
    </source>
</evidence>
<feature type="compositionally biased region" description="Low complexity" evidence="2">
    <location>
        <begin position="86"/>
        <end position="96"/>
    </location>
</feature>
<dbReference type="AlphaFoldDB" id="T1GDP0"/>
<dbReference type="GO" id="GO:0001540">
    <property type="term" value="F:amyloid-beta binding"/>
    <property type="evidence" value="ECO:0007669"/>
    <property type="project" value="InterPro"/>
</dbReference>
<evidence type="ECO:0000313" key="5">
    <source>
        <dbReference type="EnsemblMetazoa" id="MESCA001431-PA"/>
    </source>
</evidence>
<dbReference type="InterPro" id="IPR001202">
    <property type="entry name" value="WW_dom"/>
</dbReference>
<dbReference type="Gene3D" id="2.30.29.30">
    <property type="entry name" value="Pleckstrin-homology domain (PH domain)/Phosphotyrosine-binding domain (PTB)"/>
    <property type="match status" value="1"/>
</dbReference>
<accession>T1GDP0</accession>
<dbReference type="GO" id="GO:0006355">
    <property type="term" value="P:regulation of DNA-templated transcription"/>
    <property type="evidence" value="ECO:0007669"/>
    <property type="project" value="TreeGrafter"/>
</dbReference>
<evidence type="ECO:0008006" key="7">
    <source>
        <dbReference type="Google" id="ProtNLM"/>
    </source>
</evidence>
<feature type="domain" description="PID" evidence="3">
    <location>
        <begin position="278"/>
        <end position="367"/>
    </location>
</feature>
<dbReference type="EMBL" id="CAQQ02063755">
    <property type="status" value="NOT_ANNOTATED_CDS"/>
    <property type="molecule type" value="Genomic_DNA"/>
</dbReference>
<dbReference type="GO" id="GO:0005634">
    <property type="term" value="C:nucleus"/>
    <property type="evidence" value="ECO:0007669"/>
    <property type="project" value="TreeGrafter"/>
</dbReference>